<name>A0A4Z0YSU0_9PEZI</name>
<gene>
    <name evidence="2" type="ORF">E0Z10_g7252</name>
</gene>
<evidence type="ECO:0000313" key="2">
    <source>
        <dbReference type="EMBL" id="TGJ81513.1"/>
    </source>
</evidence>
<protein>
    <submittedName>
        <fullName evidence="2">Uncharacterized protein</fullName>
    </submittedName>
</protein>
<evidence type="ECO:0000256" key="1">
    <source>
        <dbReference type="SAM" id="MobiDB-lite"/>
    </source>
</evidence>
<proteinExistence type="predicted"/>
<dbReference type="AlphaFoldDB" id="A0A4Z0YSU0"/>
<comment type="caution">
    <text evidence="2">The sequence shown here is derived from an EMBL/GenBank/DDBJ whole genome shotgun (WGS) entry which is preliminary data.</text>
</comment>
<sequence>MHPPSPTLPTHRTYGASNPSQVDIFKASQGPGRQDKDRNPGGVVSPVYEVCQFQLKPVLAAAVQSQCLDLLPRRDSRDASVAGKVAFLTHGSDVFEAFKNCERFDDRDNVKATLRGMPIEEASPVTLGSCGGFDHLSAPNGQLPILYYSLSVSGLC</sequence>
<organism evidence="2 3">
    <name type="scientific">Xylaria hypoxylon</name>
    <dbReference type="NCBI Taxonomy" id="37992"/>
    <lineage>
        <taxon>Eukaryota</taxon>
        <taxon>Fungi</taxon>
        <taxon>Dikarya</taxon>
        <taxon>Ascomycota</taxon>
        <taxon>Pezizomycotina</taxon>
        <taxon>Sordariomycetes</taxon>
        <taxon>Xylariomycetidae</taxon>
        <taxon>Xylariales</taxon>
        <taxon>Xylariaceae</taxon>
        <taxon>Xylaria</taxon>
    </lineage>
</organism>
<reference evidence="2 3" key="1">
    <citation type="submission" date="2019-03" db="EMBL/GenBank/DDBJ databases">
        <title>Draft genome sequence of Xylaria hypoxylon DSM 108379, a ubiquitous saprotrophic-parasitic fungi on hardwood.</title>
        <authorList>
            <person name="Buettner E."/>
            <person name="Leonhardt S."/>
            <person name="Gebauer A.M."/>
            <person name="Liers C."/>
            <person name="Hofrichter M."/>
            <person name="Kellner H."/>
        </authorList>
    </citation>
    <scope>NUCLEOTIDE SEQUENCE [LARGE SCALE GENOMIC DNA]</scope>
    <source>
        <strain evidence="2 3">DSM 108379</strain>
    </source>
</reference>
<accession>A0A4Z0YSU0</accession>
<evidence type="ECO:0000313" key="3">
    <source>
        <dbReference type="Proteomes" id="UP000297716"/>
    </source>
</evidence>
<dbReference type="Proteomes" id="UP000297716">
    <property type="component" value="Unassembled WGS sequence"/>
</dbReference>
<keyword evidence="3" id="KW-1185">Reference proteome</keyword>
<dbReference type="EMBL" id="SKBN01000165">
    <property type="protein sequence ID" value="TGJ81513.1"/>
    <property type="molecule type" value="Genomic_DNA"/>
</dbReference>
<feature type="region of interest" description="Disordered" evidence="1">
    <location>
        <begin position="1"/>
        <end position="41"/>
    </location>
</feature>